<feature type="domain" description="FecR N-terminal" evidence="3">
    <location>
        <begin position="15"/>
        <end position="55"/>
    </location>
</feature>
<dbReference type="PANTHER" id="PTHR30273:SF2">
    <property type="entry name" value="PROTEIN FECR"/>
    <property type="match status" value="1"/>
</dbReference>
<dbReference type="Gene3D" id="3.55.50.30">
    <property type="match status" value="1"/>
</dbReference>
<evidence type="ECO:0000313" key="5">
    <source>
        <dbReference type="Proteomes" id="UP000216020"/>
    </source>
</evidence>
<dbReference type="PIRSF" id="PIRSF018266">
    <property type="entry name" value="FecR"/>
    <property type="match status" value="1"/>
</dbReference>
<dbReference type="InterPro" id="IPR012373">
    <property type="entry name" value="Ferrdict_sens_TM"/>
</dbReference>
<dbReference type="RefSeq" id="WP_094855161.1">
    <property type="nucleotide sequence ID" value="NZ_NEVM01000005.1"/>
</dbReference>
<dbReference type="OrthoDB" id="8617634at2"/>
<dbReference type="Pfam" id="PF04773">
    <property type="entry name" value="FecR"/>
    <property type="match status" value="1"/>
</dbReference>
<protein>
    <submittedName>
        <fullName evidence="4">Iron dicitrate transport regulator FecR</fullName>
    </submittedName>
</protein>
<reference evidence="5" key="1">
    <citation type="submission" date="2017-05" db="EMBL/GenBank/DDBJ databases">
        <title>Complete and WGS of Bordetella genogroups.</title>
        <authorList>
            <person name="Spilker T."/>
            <person name="Lipuma J."/>
        </authorList>
    </citation>
    <scope>NUCLEOTIDE SEQUENCE [LARGE SCALE GENOMIC DNA]</scope>
    <source>
        <strain evidence="5">AU16122</strain>
    </source>
</reference>
<dbReference type="AlphaFoldDB" id="A0A261S164"/>
<dbReference type="GO" id="GO:0016989">
    <property type="term" value="F:sigma factor antagonist activity"/>
    <property type="evidence" value="ECO:0007669"/>
    <property type="project" value="TreeGrafter"/>
</dbReference>
<name>A0A261S164_9BORD</name>
<feature type="domain" description="FecR protein" evidence="2">
    <location>
        <begin position="147"/>
        <end position="238"/>
    </location>
</feature>
<dbReference type="Proteomes" id="UP000216020">
    <property type="component" value="Unassembled WGS sequence"/>
</dbReference>
<evidence type="ECO:0000259" key="3">
    <source>
        <dbReference type="Pfam" id="PF16220"/>
    </source>
</evidence>
<dbReference type="EMBL" id="NEVM01000005">
    <property type="protein sequence ID" value="OZI30737.1"/>
    <property type="molecule type" value="Genomic_DNA"/>
</dbReference>
<evidence type="ECO:0000259" key="2">
    <source>
        <dbReference type="Pfam" id="PF04773"/>
    </source>
</evidence>
<evidence type="ECO:0000313" key="4">
    <source>
        <dbReference type="EMBL" id="OZI30737.1"/>
    </source>
</evidence>
<dbReference type="Pfam" id="PF16220">
    <property type="entry name" value="DUF4880"/>
    <property type="match status" value="1"/>
</dbReference>
<feature type="region of interest" description="Disordered" evidence="1">
    <location>
        <begin position="77"/>
        <end position="106"/>
    </location>
</feature>
<dbReference type="PANTHER" id="PTHR30273">
    <property type="entry name" value="PERIPLASMIC SIGNAL SENSOR AND SIGMA FACTOR ACTIVATOR FECR-RELATED"/>
    <property type="match status" value="1"/>
</dbReference>
<sequence>MTEPVHPDKPTDPRDAAAYWFARVRSDSMSDMERRQFEAWRRADPLHEREYRRAEGIWNAARLIPADRLRAMMEETPASDPATGSAIPSAAKRSGQPRLGAARQSAPPTLVPRRRLMLGLGTACCAAIAAGVALPRWLETPGYDRAYGTGHGERRQVALPDDSVMELNTDTALTVRMYDDRRVVELSAGEAAFTVSHNAARPFYVQAGATTVRVTGTRFAVRRDGGAVQVAVESGSVEVANGPWWHRDKAALRGGQSVRSRPEGGLAAVEQPDVASLLAWRQGRVIFRDTRLASAVAEINRYAPAPIQLADASLADIRIAGAFSIDDTEAFLDLLPGIAPVRVRHLDDGRVLIQRR</sequence>
<comment type="caution">
    <text evidence="4">The sequence shown here is derived from an EMBL/GenBank/DDBJ whole genome shotgun (WGS) entry which is preliminary data.</text>
</comment>
<dbReference type="InterPro" id="IPR032623">
    <property type="entry name" value="FecR_N"/>
</dbReference>
<keyword evidence="5" id="KW-1185">Reference proteome</keyword>
<dbReference type="Gene3D" id="2.60.120.1440">
    <property type="match status" value="1"/>
</dbReference>
<gene>
    <name evidence="4" type="ORF">CAL29_22360</name>
</gene>
<evidence type="ECO:0000256" key="1">
    <source>
        <dbReference type="SAM" id="MobiDB-lite"/>
    </source>
</evidence>
<dbReference type="InterPro" id="IPR006860">
    <property type="entry name" value="FecR"/>
</dbReference>
<accession>A0A261S164</accession>
<proteinExistence type="predicted"/>
<organism evidence="4 5">
    <name type="scientific">Bordetella genomosp. 10</name>
    <dbReference type="NCBI Taxonomy" id="1416804"/>
    <lineage>
        <taxon>Bacteria</taxon>
        <taxon>Pseudomonadati</taxon>
        <taxon>Pseudomonadota</taxon>
        <taxon>Betaproteobacteria</taxon>
        <taxon>Burkholderiales</taxon>
        <taxon>Alcaligenaceae</taxon>
        <taxon>Bordetella</taxon>
    </lineage>
</organism>